<dbReference type="InterPro" id="IPR043502">
    <property type="entry name" value="DNA/RNA_pol_sf"/>
</dbReference>
<dbReference type="GO" id="GO:0003824">
    <property type="term" value="F:catalytic activity"/>
    <property type="evidence" value="ECO:0007669"/>
    <property type="project" value="UniProtKB-KW"/>
</dbReference>
<dbReference type="PANTHER" id="PTHR37984">
    <property type="entry name" value="PROTEIN CBG26694"/>
    <property type="match status" value="1"/>
</dbReference>
<dbReference type="InterPro" id="IPR041577">
    <property type="entry name" value="RT_RNaseH_2"/>
</dbReference>
<dbReference type="PANTHER" id="PTHR37984:SF5">
    <property type="entry name" value="PROTEIN NYNRIN-LIKE"/>
    <property type="match status" value="1"/>
</dbReference>
<evidence type="ECO:0000256" key="1">
    <source>
        <dbReference type="ARBA" id="ARBA00023268"/>
    </source>
</evidence>
<keyword evidence="1" id="KW-0511">Multifunctional enzyme</keyword>
<dbReference type="SUPFAM" id="SSF56672">
    <property type="entry name" value="DNA/RNA polymerases"/>
    <property type="match status" value="2"/>
</dbReference>
<evidence type="ECO:0000313" key="3">
    <source>
        <dbReference type="EMBL" id="KAA3481057.1"/>
    </source>
</evidence>
<proteinExistence type="predicted"/>
<dbReference type="FunFam" id="3.30.70.270:FF:000020">
    <property type="entry name" value="Transposon Tf2-6 polyprotein-like Protein"/>
    <property type="match status" value="1"/>
</dbReference>
<dbReference type="EMBL" id="SMMG02000003">
    <property type="protein sequence ID" value="KAA3481057.1"/>
    <property type="molecule type" value="Genomic_DNA"/>
</dbReference>
<organism evidence="3 4">
    <name type="scientific">Gossypium australe</name>
    <dbReference type="NCBI Taxonomy" id="47621"/>
    <lineage>
        <taxon>Eukaryota</taxon>
        <taxon>Viridiplantae</taxon>
        <taxon>Streptophyta</taxon>
        <taxon>Embryophyta</taxon>
        <taxon>Tracheophyta</taxon>
        <taxon>Spermatophyta</taxon>
        <taxon>Magnoliopsida</taxon>
        <taxon>eudicotyledons</taxon>
        <taxon>Gunneridae</taxon>
        <taxon>Pentapetalae</taxon>
        <taxon>rosids</taxon>
        <taxon>malvids</taxon>
        <taxon>Malvales</taxon>
        <taxon>Malvaceae</taxon>
        <taxon>Malvoideae</taxon>
        <taxon>Gossypium</taxon>
    </lineage>
</organism>
<evidence type="ECO:0000313" key="4">
    <source>
        <dbReference type="Proteomes" id="UP000325315"/>
    </source>
</evidence>
<dbReference type="Pfam" id="PF08284">
    <property type="entry name" value="RVP_2"/>
    <property type="match status" value="1"/>
</dbReference>
<comment type="caution">
    <text evidence="3">The sequence shown here is derived from an EMBL/GenBank/DDBJ whole genome shotgun (WGS) entry which is preliminary data.</text>
</comment>
<sequence length="305" mass="34690">MLLLCPLRVQGCEFPANLMLLLFHKFNIILRMSWLSLHDVVIDLRCLIGELITIESDKSNSVTRVVSAIYAQKIIRKGCEAFLAYILDTRDSESKLDLVLIVNEFTDVFLKELLGFPLEHEVEFVIDLMPRITPISIPPYKMTLTGVKELKAQLQELLGRGYMQNSTNLREVGFLGHVASVYGIRVDPSKISTIINEKAPKNVFEIRSFVGLTGYYRCFVKKFSIIASLLTKLLQKYVQFSFDQLKRILTKAPVLTQPESGKEFVVYSDASLSGLGCVLMQARKLKRHKRNYPTHDLELAAIVFI</sequence>
<name>A0A5B6WJ06_9ROSI</name>
<dbReference type="InterPro" id="IPR050951">
    <property type="entry name" value="Retrovirus_Pol_polyprotein"/>
</dbReference>
<dbReference type="InterPro" id="IPR043128">
    <property type="entry name" value="Rev_trsase/Diguanyl_cyclase"/>
</dbReference>
<evidence type="ECO:0000259" key="2">
    <source>
        <dbReference type="Pfam" id="PF17919"/>
    </source>
</evidence>
<feature type="domain" description="Reverse transcriptase/retrotransposon-derived protein RNase H-like" evidence="2">
    <location>
        <begin position="240"/>
        <end position="304"/>
    </location>
</feature>
<protein>
    <submittedName>
        <fullName evidence="3">DNA/RNA polymerases superfamily protein</fullName>
    </submittedName>
</protein>
<gene>
    <name evidence="3" type="ORF">EPI10_021453</name>
</gene>
<dbReference type="Gene3D" id="3.30.70.270">
    <property type="match status" value="1"/>
</dbReference>
<keyword evidence="4" id="KW-1185">Reference proteome</keyword>
<reference evidence="3" key="1">
    <citation type="submission" date="2019-08" db="EMBL/GenBank/DDBJ databases">
        <authorList>
            <person name="Liu F."/>
        </authorList>
    </citation>
    <scope>NUCLEOTIDE SEQUENCE [LARGE SCALE GENOMIC DNA]</scope>
    <source>
        <strain evidence="3">PA1801</strain>
        <tissue evidence="3">Leaf</tissue>
    </source>
</reference>
<dbReference type="AlphaFoldDB" id="A0A5B6WJ06"/>
<dbReference type="Proteomes" id="UP000325315">
    <property type="component" value="Unassembled WGS sequence"/>
</dbReference>
<accession>A0A5B6WJ06</accession>
<dbReference type="OrthoDB" id="415724at2759"/>
<dbReference type="Pfam" id="PF17919">
    <property type="entry name" value="RT_RNaseH_2"/>
    <property type="match status" value="1"/>
</dbReference>